<dbReference type="RefSeq" id="WP_270057683.1">
    <property type="nucleotide sequence ID" value="NZ_CP115149.1"/>
</dbReference>
<dbReference type="Pfam" id="PF01656">
    <property type="entry name" value="CbiA"/>
    <property type="match status" value="1"/>
</dbReference>
<accession>A0ABY7M9S7</accession>
<feature type="compositionally biased region" description="Basic and acidic residues" evidence="1">
    <location>
        <begin position="255"/>
        <end position="266"/>
    </location>
</feature>
<evidence type="ECO:0000313" key="3">
    <source>
        <dbReference type="EMBL" id="WBL37170.1"/>
    </source>
</evidence>
<dbReference type="Proteomes" id="UP001212803">
    <property type="component" value="Chromosome"/>
</dbReference>
<evidence type="ECO:0000313" key="4">
    <source>
        <dbReference type="Proteomes" id="UP001212803"/>
    </source>
</evidence>
<proteinExistence type="predicted"/>
<dbReference type="EMBL" id="CP115149">
    <property type="protein sequence ID" value="WBL37170.1"/>
    <property type="molecule type" value="Genomic_DNA"/>
</dbReference>
<evidence type="ECO:0000256" key="1">
    <source>
        <dbReference type="SAM" id="MobiDB-lite"/>
    </source>
</evidence>
<name>A0ABY7M9S7_9CHLR</name>
<organism evidence="3 4">
    <name type="scientific">Tepidiforma flava</name>
    <dbReference type="NCBI Taxonomy" id="3004094"/>
    <lineage>
        <taxon>Bacteria</taxon>
        <taxon>Bacillati</taxon>
        <taxon>Chloroflexota</taxon>
        <taxon>Tepidiformia</taxon>
        <taxon>Tepidiformales</taxon>
        <taxon>Tepidiformaceae</taxon>
        <taxon>Tepidiforma</taxon>
    </lineage>
</organism>
<evidence type="ECO:0000259" key="2">
    <source>
        <dbReference type="Pfam" id="PF01656"/>
    </source>
</evidence>
<keyword evidence="4" id="KW-1185">Reference proteome</keyword>
<dbReference type="SUPFAM" id="SSF52540">
    <property type="entry name" value="P-loop containing nucleoside triphosphate hydrolases"/>
    <property type="match status" value="1"/>
</dbReference>
<feature type="compositionally biased region" description="Gly residues" evidence="1">
    <location>
        <begin position="169"/>
        <end position="180"/>
    </location>
</feature>
<feature type="region of interest" description="Disordered" evidence="1">
    <location>
        <begin position="124"/>
        <end position="181"/>
    </location>
</feature>
<feature type="compositionally biased region" description="Basic residues" evidence="1">
    <location>
        <begin position="139"/>
        <end position="158"/>
    </location>
</feature>
<dbReference type="InterPro" id="IPR004484">
    <property type="entry name" value="CbiA/CobB_synth"/>
</dbReference>
<gene>
    <name evidence="3" type="ORF">O0235_06280</name>
</gene>
<dbReference type="PANTHER" id="PTHR43873:SF1">
    <property type="entry name" value="COBYRINATE A,C-DIAMIDE SYNTHASE"/>
    <property type="match status" value="1"/>
</dbReference>
<dbReference type="InterPro" id="IPR002586">
    <property type="entry name" value="CobQ/CobB/MinD/ParA_Nub-bd_dom"/>
</dbReference>
<protein>
    <recommendedName>
        <fullName evidence="2">CobQ/CobB/MinD/ParA nucleotide binding domain-containing protein</fullName>
    </recommendedName>
</protein>
<feature type="region of interest" description="Disordered" evidence="1">
    <location>
        <begin position="224"/>
        <end position="266"/>
    </location>
</feature>
<dbReference type="InterPro" id="IPR027417">
    <property type="entry name" value="P-loop_NTPase"/>
</dbReference>
<feature type="compositionally biased region" description="Low complexity" evidence="1">
    <location>
        <begin position="239"/>
        <end position="254"/>
    </location>
</feature>
<sequence>MTALPRVVLAAPASGSGKTTAALALIAALRAAGATVQPFKTGPDYIDPSHLGAAAGIAAGAVQPRHVVPVAGAGGAGSTFVHAMAGADIAVVEGVMGMFDGRAGAGARGLDGFDLASGAGCARHPRRRCGRDGGEHRCGRARLRRIRPASDRRRRHREPGRFGAARGDPPGGAGGGGAAAAGGWLPRDPALALPERHLGLVLAGEAGLPRDALEAAGARFDLAGDHRDRPVGGAAAAGRQRLPSRAAAARPARGWAEDAAFRSHLS</sequence>
<dbReference type="PANTHER" id="PTHR43873">
    <property type="entry name" value="COBYRINATE A,C-DIAMIDE SYNTHASE"/>
    <property type="match status" value="1"/>
</dbReference>
<reference evidence="3 4" key="1">
    <citation type="journal article" date="2023" name="ISME J.">
        <title>Thermophilic Dehalococcoidia with unusual traits shed light on an unexpected past.</title>
        <authorList>
            <person name="Palmer M."/>
            <person name="Covington J.K."/>
            <person name="Zhou E.M."/>
            <person name="Thomas S.C."/>
            <person name="Habib N."/>
            <person name="Seymour C.O."/>
            <person name="Lai D."/>
            <person name="Johnston J."/>
            <person name="Hashimi A."/>
            <person name="Jiao J.Y."/>
            <person name="Muok A.R."/>
            <person name="Liu L."/>
            <person name="Xian W.D."/>
            <person name="Zhi X.Y."/>
            <person name="Li M.M."/>
            <person name="Silva L.P."/>
            <person name="Bowen B.P."/>
            <person name="Louie K."/>
            <person name="Briegel A."/>
            <person name="Pett-Ridge J."/>
            <person name="Weber P.K."/>
            <person name="Tocheva E.I."/>
            <person name="Woyke T."/>
            <person name="Northen T.R."/>
            <person name="Mayali X."/>
            <person name="Li W.J."/>
            <person name="Hedlund B.P."/>
        </authorList>
    </citation>
    <scope>NUCLEOTIDE SEQUENCE [LARGE SCALE GENOMIC DNA]</scope>
    <source>
        <strain evidence="3 4">YIM 72310</strain>
    </source>
</reference>
<feature type="domain" description="CobQ/CobB/MinD/ParA nucleotide binding" evidence="2">
    <location>
        <begin position="8"/>
        <end position="44"/>
    </location>
</feature>